<dbReference type="OrthoDB" id="5428863at2759"/>
<sequence>MGLFSRTKKNVPAPTATSSAILKPLKPGLIESFILRRHQTGLLKYGTKDENGWPTASQMYWNTSPPTFCPEVFQNSVFDVDDEDAECYDKDELLNGRKKVTHIFNVEYISRKNIQNTVRPVGISPDYALIRSWLGQCEKEHNQCRANGHTGKLKLITLVDVRARRLVQYQPGMQYVALSYVWGRGIPKPRRGRPHELPSNISKTIQHAMVVTENIGVCYLWADAVCINQHDPQDQKEQIPLMDYIYEQAFATIVALGDHANIGLPGVDDGPRRHRQMVAEFGPVRLLSRCPTLSSQIDESVWSTRGWTYQEGLFSRRCIYFSQHQVYFHCTRMLCTEDLPSAVYVSEVRDPKSIAHQNHYWNDDKFYIRENTLWASPMIGNFYLYISYLGRYVYRDITCDKDAVNAFGAVLSRMERDVFRNGFIYGVPRDAFREGLLWAAAAPISRRKPGAFPNDFPSWSWAGWKTGESAISYAPVHLAFDDSYTVVPYPLSISFGQDCLFRSQTSSLRLSGIALELQNLWETYSHSQKHSPHRAVLQPPASNALYVDGPVLKLPVTYDAETQVIGFTAPSHLSKVNMMRLTPMLGEKCSINFRPESLPVPQGAPISREFLVMRTKHFFKFVVYEEIEFTLMMLEWTGTSVATRAGILQLNIAASLGEFWKLAGVKRDAFWLV</sequence>
<dbReference type="AlphaFoldDB" id="A0A9P4PVN1"/>
<dbReference type="Proteomes" id="UP000799764">
    <property type="component" value="Unassembled WGS sequence"/>
</dbReference>
<gene>
    <name evidence="2" type="ORF">P171DRAFT_427909</name>
</gene>
<name>A0A9P4PVN1_9PLEO</name>
<comment type="caution">
    <text evidence="2">The sequence shown here is derived from an EMBL/GenBank/DDBJ whole genome shotgun (WGS) entry which is preliminary data.</text>
</comment>
<proteinExistence type="predicted"/>
<dbReference type="PANTHER" id="PTHR33112">
    <property type="entry name" value="DOMAIN PROTEIN, PUTATIVE-RELATED"/>
    <property type="match status" value="1"/>
</dbReference>
<evidence type="ECO:0000313" key="2">
    <source>
        <dbReference type="EMBL" id="KAF2449744.1"/>
    </source>
</evidence>
<evidence type="ECO:0000259" key="1">
    <source>
        <dbReference type="Pfam" id="PF06985"/>
    </source>
</evidence>
<protein>
    <submittedName>
        <fullName evidence="2">HET-domain-containing protein</fullName>
    </submittedName>
</protein>
<dbReference type="EMBL" id="MU001494">
    <property type="protein sequence ID" value="KAF2449744.1"/>
    <property type="molecule type" value="Genomic_DNA"/>
</dbReference>
<keyword evidence="3" id="KW-1185">Reference proteome</keyword>
<dbReference type="Pfam" id="PF06985">
    <property type="entry name" value="HET"/>
    <property type="match status" value="1"/>
</dbReference>
<accession>A0A9P4PVN1</accession>
<dbReference type="PANTHER" id="PTHR33112:SF12">
    <property type="entry name" value="HETEROKARYON INCOMPATIBILITY DOMAIN-CONTAINING PROTEIN"/>
    <property type="match status" value="1"/>
</dbReference>
<reference evidence="2" key="1">
    <citation type="journal article" date="2020" name="Stud. Mycol.">
        <title>101 Dothideomycetes genomes: a test case for predicting lifestyles and emergence of pathogens.</title>
        <authorList>
            <person name="Haridas S."/>
            <person name="Albert R."/>
            <person name="Binder M."/>
            <person name="Bloem J."/>
            <person name="Labutti K."/>
            <person name="Salamov A."/>
            <person name="Andreopoulos B."/>
            <person name="Baker S."/>
            <person name="Barry K."/>
            <person name="Bills G."/>
            <person name="Bluhm B."/>
            <person name="Cannon C."/>
            <person name="Castanera R."/>
            <person name="Culley D."/>
            <person name="Daum C."/>
            <person name="Ezra D."/>
            <person name="Gonzalez J."/>
            <person name="Henrissat B."/>
            <person name="Kuo A."/>
            <person name="Liang C."/>
            <person name="Lipzen A."/>
            <person name="Lutzoni F."/>
            <person name="Magnuson J."/>
            <person name="Mondo S."/>
            <person name="Nolan M."/>
            <person name="Ohm R."/>
            <person name="Pangilinan J."/>
            <person name="Park H.-J."/>
            <person name="Ramirez L."/>
            <person name="Alfaro M."/>
            <person name="Sun H."/>
            <person name="Tritt A."/>
            <person name="Yoshinaga Y."/>
            <person name="Zwiers L.-H."/>
            <person name="Turgeon B."/>
            <person name="Goodwin S."/>
            <person name="Spatafora J."/>
            <person name="Crous P."/>
            <person name="Grigoriev I."/>
        </authorList>
    </citation>
    <scope>NUCLEOTIDE SEQUENCE</scope>
    <source>
        <strain evidence="2">CBS 690.94</strain>
    </source>
</reference>
<dbReference type="InterPro" id="IPR010730">
    <property type="entry name" value="HET"/>
</dbReference>
<organism evidence="2 3">
    <name type="scientific">Karstenula rhodostoma CBS 690.94</name>
    <dbReference type="NCBI Taxonomy" id="1392251"/>
    <lineage>
        <taxon>Eukaryota</taxon>
        <taxon>Fungi</taxon>
        <taxon>Dikarya</taxon>
        <taxon>Ascomycota</taxon>
        <taxon>Pezizomycotina</taxon>
        <taxon>Dothideomycetes</taxon>
        <taxon>Pleosporomycetidae</taxon>
        <taxon>Pleosporales</taxon>
        <taxon>Massarineae</taxon>
        <taxon>Didymosphaeriaceae</taxon>
        <taxon>Karstenula</taxon>
    </lineage>
</organism>
<evidence type="ECO:0000313" key="3">
    <source>
        <dbReference type="Proteomes" id="UP000799764"/>
    </source>
</evidence>
<feature type="domain" description="Heterokaryon incompatibility" evidence="1">
    <location>
        <begin position="175"/>
        <end position="311"/>
    </location>
</feature>